<evidence type="ECO:0000313" key="3">
    <source>
        <dbReference type="Proteomes" id="UP000011713"/>
    </source>
</evidence>
<dbReference type="Proteomes" id="UP000011713">
    <property type="component" value="Unassembled WGS sequence"/>
</dbReference>
<keyword evidence="3" id="KW-1185">Reference proteome</keyword>
<dbReference type="OMA" id="ICQLNDT"/>
<dbReference type="AlphaFoldDB" id="M4BI59"/>
<feature type="compositionally biased region" description="Basic and acidic residues" evidence="1">
    <location>
        <begin position="1"/>
        <end position="10"/>
    </location>
</feature>
<dbReference type="InParanoid" id="M4BI59"/>
<feature type="compositionally biased region" description="Basic and acidic residues" evidence="1">
    <location>
        <begin position="21"/>
        <end position="31"/>
    </location>
</feature>
<reference evidence="2" key="2">
    <citation type="submission" date="2015-06" db="UniProtKB">
        <authorList>
            <consortium name="EnsemblProtists"/>
        </authorList>
    </citation>
    <scope>IDENTIFICATION</scope>
    <source>
        <strain evidence="2">Emoy2</strain>
    </source>
</reference>
<evidence type="ECO:0000313" key="2">
    <source>
        <dbReference type="EnsemblProtists" id="HpaP806085"/>
    </source>
</evidence>
<dbReference type="VEuPathDB" id="FungiDB:HpaG806085"/>
<name>M4BI59_HYAAE</name>
<proteinExistence type="predicted"/>
<reference evidence="3" key="1">
    <citation type="journal article" date="2010" name="Science">
        <title>Signatures of adaptation to obligate biotrophy in the Hyaloperonospora arabidopsidis genome.</title>
        <authorList>
            <person name="Baxter L."/>
            <person name="Tripathy S."/>
            <person name="Ishaque N."/>
            <person name="Boot N."/>
            <person name="Cabral A."/>
            <person name="Kemen E."/>
            <person name="Thines M."/>
            <person name="Ah-Fong A."/>
            <person name="Anderson R."/>
            <person name="Badejoko W."/>
            <person name="Bittner-Eddy P."/>
            <person name="Boore J.L."/>
            <person name="Chibucos M.C."/>
            <person name="Coates M."/>
            <person name="Dehal P."/>
            <person name="Delehaunty K."/>
            <person name="Dong S."/>
            <person name="Downton P."/>
            <person name="Dumas B."/>
            <person name="Fabro G."/>
            <person name="Fronick C."/>
            <person name="Fuerstenberg S.I."/>
            <person name="Fulton L."/>
            <person name="Gaulin E."/>
            <person name="Govers F."/>
            <person name="Hughes L."/>
            <person name="Humphray S."/>
            <person name="Jiang R.H."/>
            <person name="Judelson H."/>
            <person name="Kamoun S."/>
            <person name="Kyung K."/>
            <person name="Meijer H."/>
            <person name="Minx P."/>
            <person name="Morris P."/>
            <person name="Nelson J."/>
            <person name="Phuntumart V."/>
            <person name="Qutob D."/>
            <person name="Rehmany A."/>
            <person name="Rougon-Cardoso A."/>
            <person name="Ryden P."/>
            <person name="Torto-Alalibo T."/>
            <person name="Studholme D."/>
            <person name="Wang Y."/>
            <person name="Win J."/>
            <person name="Wood J."/>
            <person name="Clifton S.W."/>
            <person name="Rogers J."/>
            <person name="Van den Ackerveken G."/>
            <person name="Jones J.D."/>
            <person name="McDowell J.M."/>
            <person name="Beynon J."/>
            <person name="Tyler B.M."/>
        </authorList>
    </citation>
    <scope>NUCLEOTIDE SEQUENCE [LARGE SCALE GENOMIC DNA]</scope>
    <source>
        <strain evidence="3">Emoy2</strain>
    </source>
</reference>
<organism evidence="2 3">
    <name type="scientific">Hyaloperonospora arabidopsidis (strain Emoy2)</name>
    <name type="common">Downy mildew agent</name>
    <name type="synonym">Peronospora arabidopsidis</name>
    <dbReference type="NCBI Taxonomy" id="559515"/>
    <lineage>
        <taxon>Eukaryota</taxon>
        <taxon>Sar</taxon>
        <taxon>Stramenopiles</taxon>
        <taxon>Oomycota</taxon>
        <taxon>Peronosporomycetes</taxon>
        <taxon>Peronosporales</taxon>
        <taxon>Peronosporaceae</taxon>
        <taxon>Hyaloperonospora</taxon>
    </lineage>
</organism>
<sequence length="144" mass="16615">MQTRGRERTAPWKKTCQLADTPDRDSNSDNDKVPAMYILHVIFPENAKNAVKAEHKDTRARVAPAARRGRKGLSVRQQVGNSVGEAASQESPPNFVFKAKKTLFRKRKMLKLERQLQEEERNKKRIEDLVAYFQHLDEQKLETA</sequence>
<dbReference type="eggNOG" id="ENOG502SFR9">
    <property type="taxonomic scope" value="Eukaryota"/>
</dbReference>
<dbReference type="EMBL" id="JH598287">
    <property type="status" value="NOT_ANNOTATED_CDS"/>
    <property type="molecule type" value="Genomic_DNA"/>
</dbReference>
<feature type="region of interest" description="Disordered" evidence="1">
    <location>
        <begin position="1"/>
        <end position="31"/>
    </location>
</feature>
<dbReference type="EnsemblProtists" id="HpaT806085">
    <property type="protein sequence ID" value="HpaP806085"/>
    <property type="gene ID" value="HpaG806085"/>
</dbReference>
<dbReference type="HOGENOM" id="CLU_150339_0_0_1"/>
<evidence type="ECO:0000256" key="1">
    <source>
        <dbReference type="SAM" id="MobiDB-lite"/>
    </source>
</evidence>
<accession>M4BI59</accession>
<feature type="region of interest" description="Disordered" evidence="1">
    <location>
        <begin position="52"/>
        <end position="90"/>
    </location>
</feature>
<protein>
    <submittedName>
        <fullName evidence="2">Uncharacterized protein</fullName>
    </submittedName>
</protein>